<organism evidence="4 5">
    <name type="scientific">Tachysurus vachellii</name>
    <name type="common">Darkbarbel catfish</name>
    <name type="synonym">Pelteobagrus vachellii</name>
    <dbReference type="NCBI Taxonomy" id="175792"/>
    <lineage>
        <taxon>Eukaryota</taxon>
        <taxon>Metazoa</taxon>
        <taxon>Chordata</taxon>
        <taxon>Craniata</taxon>
        <taxon>Vertebrata</taxon>
        <taxon>Euteleostomi</taxon>
        <taxon>Actinopterygii</taxon>
        <taxon>Neopterygii</taxon>
        <taxon>Teleostei</taxon>
        <taxon>Ostariophysi</taxon>
        <taxon>Siluriformes</taxon>
        <taxon>Bagridae</taxon>
        <taxon>Tachysurus</taxon>
    </lineage>
</organism>
<dbReference type="InterPro" id="IPR026664">
    <property type="entry name" value="Stereocilin-rel"/>
</dbReference>
<protein>
    <recommendedName>
        <fullName evidence="3">Stereocilin LRR domain-containing protein</fullName>
    </recommendedName>
</protein>
<evidence type="ECO:0000313" key="4">
    <source>
        <dbReference type="EMBL" id="KAK2819909.1"/>
    </source>
</evidence>
<evidence type="ECO:0000313" key="5">
    <source>
        <dbReference type="Proteomes" id="UP001187315"/>
    </source>
</evidence>
<keyword evidence="2" id="KW-0325">Glycoprotein</keyword>
<proteinExistence type="predicted"/>
<dbReference type="Proteomes" id="UP001187315">
    <property type="component" value="Unassembled WGS sequence"/>
</dbReference>
<dbReference type="PANTHER" id="PTHR23412">
    <property type="entry name" value="STEREOCILIN RELATED"/>
    <property type="match status" value="1"/>
</dbReference>
<sequence>MFLTPDIPPCSYSDMACQSTFVLISRSVVSLVDNPVTQLSCEEQDVTHLNNTLCADIIGSRYQVPDALYYVCDSLSTLSHSELTQVWRNTCHMIEAVLSPLLEPCPPIPSESSQRISRSTLSLSQLFCNYGNWTSGDIIDPGLVTMCSDNDPEAFLEGVCNNAPVMQALIMNPSNIWVWEYCTNVTDRYMIWQYCVYDQWSPQILDPSIVALCWSNDHARMQALLCQSLDFYMLIFSEQENTWIMPNCTEVPTSLPDEMNSLATEMCQYSEWRNVMALSMVPPVSSSIPSSSSSSSKVILSSTSTLPILLTPFSSLSTKLPTASTLMPSSSLTKFPATVSPTVSTITLLPIFSPTLSTSAFSTISPTSSPTSLLTTSPPTVPPTIPTMSDLCKYSSWMVLPVHPSVIGLCWKFDMIVFYPNVCCNVTLLARLTVDPQNQWLKSVCSDNDTSDLLPKVCLYSEWTKPVIVDMTDLALCADLDTENFVQKVCGNTTVMQNLLANLDNTWLLEQCSNLTGSGKDNLMGFKPSEKCWYSNWTVNLPNAALLALCWDYDQANFVSSICAKPAVLSHIVQDPSNLWVSALCATCLNITRVAQSPNNTDSGSGMNNTNTSELNFCLVKEMITRLNLTCSIDLNTICQPDIPPLQAFQAFLRCGMEVLLPRIEKTMTTEVALIFRQATNLWVILLLVLEENGMTTLRVTDNIGQSILDSVSAFLEKETSFSKKQVLLQCFAKVLTSLMHTGRDVTSDGSFLIKQYFEIPLARLRAVLSSVDINTMRLILQFYNRNHGNLQLTDDYLRTLVSVPIQIHLRRDESLFLDLGPLLKLATPKDISSLPPLQTNLIVLNLINNTIGSLSAEQRQAFGSWFSQSLGVANITAGGTSFIRDCGNLIAYLPFFSFQHLTPAQVLNGLDVLLRNDLGAVKQQFVAQSIFGTYKNLTADDFRRLSTLTCRASMSELLAYVNTSMFPVIQENLRTCLAQGIHVPSNMISSLLFSNGSELQSPGALSPQKVSQLAPLLPLLGVEFLQQLNPSQLVPVFSALTSVCFTPTQAAVIIDKISSSMNLFDAGTLQKLGCLVSGLRTESLSTLSSSLLISTLSNFSQYKPQLTPPQINAITTQLWAVPEVVTWLDEVELLLSNTPLLSVMPRTHLILTNSTAPYTHTWNTQQAITLFNEVMRNKSSLTNQQFMSLGTVAQGVSCDVLTKLFQNSVNVSSMRGLLQVLRLQPVPLHPSLKRCLFEAMYKSNFFLELLSEMGAQIALSIPMSSIKKFSPALMDSLRRMIVLDPQYFLLLPGIKQVMLVDKMVQSLGLNTGTYTEEEFRSLGIMATFVVDAVFLQLDRRFFVDSIEFLRGFCYNASKRDAVASMLQEAGTFGPVQRWNSTTLIQVDRFLFFLPQEIIQLIPPALMSLERIERLFISQQQWESGDVGSVCEHDADEIFSKKQFVLQYFSGLLKPGRSSLWTSSTPPSCESMHVTGPAVWPIIILVNMSSSDFRRCLQLFGQEPSFTSDQLLLLLHKTKEVYGVVSSFTPSVIAQLGRTATQLSLEELGSLKLSEILSIAPLGAVSTWTRKQLGVLFSTVLNVTKQTPRQLNSSSLVALGHIVCGIEASTIQTLNPVEFSKAAMWLGRLNLSCSEDQLLAVISLLSNSLVFGTVSTWGPEVFIEIGAFAAGIPDMAMSALVKEQIEGITPLAISLITPKKFAVVFSQEQISMFSYEQAASVTTAQRSALSSVQQTALSMVLNPIEDKPVDFRGRSLGVTAEVCPFCHVCSVLVFVLTLLLNSCT</sequence>
<evidence type="ECO:0000259" key="3">
    <source>
        <dbReference type="Pfam" id="PF21058"/>
    </source>
</evidence>
<dbReference type="InterPro" id="IPR048992">
    <property type="entry name" value="Stereocilin_LRR"/>
</dbReference>
<keyword evidence="5" id="KW-1185">Reference proteome</keyword>
<keyword evidence="1" id="KW-0732">Signal</keyword>
<gene>
    <name evidence="4" type="ORF">Q7C36_021555</name>
</gene>
<evidence type="ECO:0000256" key="1">
    <source>
        <dbReference type="ARBA" id="ARBA00022729"/>
    </source>
</evidence>
<feature type="domain" description="Stereocilin LRR" evidence="3">
    <location>
        <begin position="699"/>
        <end position="1092"/>
    </location>
</feature>
<evidence type="ECO:0000256" key="2">
    <source>
        <dbReference type="ARBA" id="ARBA00023180"/>
    </source>
</evidence>
<dbReference type="PANTHER" id="PTHR23412:SF19">
    <property type="entry name" value="STEREOCILIN 1"/>
    <property type="match status" value="1"/>
</dbReference>
<dbReference type="GO" id="GO:0009986">
    <property type="term" value="C:cell surface"/>
    <property type="evidence" value="ECO:0007669"/>
    <property type="project" value="TreeGrafter"/>
</dbReference>
<comment type="caution">
    <text evidence="4">The sequence shown here is derived from an EMBL/GenBank/DDBJ whole genome shotgun (WGS) entry which is preliminary data.</text>
</comment>
<name>A0AA88ISY8_TACVA</name>
<dbReference type="Pfam" id="PF21058">
    <property type="entry name" value="Stereocilin"/>
    <property type="match status" value="1"/>
</dbReference>
<accession>A0AA88ISY8</accession>
<dbReference type="GO" id="GO:0007160">
    <property type="term" value="P:cell-matrix adhesion"/>
    <property type="evidence" value="ECO:0007669"/>
    <property type="project" value="TreeGrafter"/>
</dbReference>
<dbReference type="EMBL" id="JAVHJS010000023">
    <property type="protein sequence ID" value="KAK2819909.1"/>
    <property type="molecule type" value="Genomic_DNA"/>
</dbReference>
<reference evidence="4" key="1">
    <citation type="submission" date="2023-08" db="EMBL/GenBank/DDBJ databases">
        <title>Pelteobagrus vachellii genome.</title>
        <authorList>
            <person name="Liu H."/>
        </authorList>
    </citation>
    <scope>NUCLEOTIDE SEQUENCE</scope>
    <source>
        <strain evidence="4">PRFRI_2022a</strain>
        <tissue evidence="4">Muscle</tissue>
    </source>
</reference>